<feature type="compositionally biased region" description="Basic and acidic residues" evidence="4">
    <location>
        <begin position="342"/>
        <end position="359"/>
    </location>
</feature>
<dbReference type="InterPro" id="IPR050204">
    <property type="entry name" value="AraC_XylS_family_regulators"/>
</dbReference>
<dbReference type="OrthoDB" id="2060755at2"/>
<feature type="compositionally biased region" description="Low complexity" evidence="4">
    <location>
        <begin position="329"/>
        <end position="341"/>
    </location>
</feature>
<evidence type="ECO:0000256" key="3">
    <source>
        <dbReference type="ARBA" id="ARBA00023163"/>
    </source>
</evidence>
<dbReference type="eggNOG" id="COG2207">
    <property type="taxonomic scope" value="Bacteria"/>
</dbReference>
<evidence type="ECO:0000313" key="5">
    <source>
        <dbReference type="EMBL" id="AIY15746.1"/>
    </source>
</evidence>
<keyword evidence="1" id="KW-0805">Transcription regulation</keyword>
<reference evidence="5 6" key="1">
    <citation type="journal article" date="2015" name="Genome Announc.">
        <title>Complete Genome Sequence of Steroid-Transforming Nocardioides simplex VKM Ac-2033D.</title>
        <authorList>
            <person name="Shtratnikova V.Y."/>
            <person name="Schelkunov M.I."/>
            <person name="Pekov Y.A."/>
            <person name="Fokina V.V."/>
            <person name="Logacheva M.D."/>
            <person name="Sokolov S.L."/>
            <person name="Bragin E.Y."/>
            <person name="Ashapkin V.V."/>
            <person name="Donova M.V."/>
        </authorList>
    </citation>
    <scope>NUCLEOTIDE SEQUENCE [LARGE SCALE GENOMIC DNA]</scope>
    <source>
        <strain evidence="5 6">VKM Ac-2033D</strain>
    </source>
</reference>
<dbReference type="PANTHER" id="PTHR46796:SF6">
    <property type="entry name" value="ARAC SUBFAMILY"/>
    <property type="match status" value="1"/>
</dbReference>
<dbReference type="Gene3D" id="1.10.10.60">
    <property type="entry name" value="Homeodomain-like"/>
    <property type="match status" value="1"/>
</dbReference>
<name>A0A0A1DEV4_NOCSI</name>
<gene>
    <name evidence="5" type="ORF">KR76_01315</name>
</gene>
<dbReference type="HOGENOM" id="CLU_049704_4_1_11"/>
<keyword evidence="2" id="KW-0238">DNA-binding</keyword>
<keyword evidence="3" id="KW-0804">Transcription</keyword>
<evidence type="ECO:0000313" key="6">
    <source>
        <dbReference type="Proteomes" id="UP000030300"/>
    </source>
</evidence>
<dbReference type="InterPro" id="IPR009057">
    <property type="entry name" value="Homeodomain-like_sf"/>
</dbReference>
<proteinExistence type="predicted"/>
<dbReference type="RefSeq" id="WP_038676072.1">
    <property type="nucleotide sequence ID" value="NZ_BJMC01000025.1"/>
</dbReference>
<dbReference type="SMART" id="SM00342">
    <property type="entry name" value="HTH_ARAC"/>
    <property type="match status" value="1"/>
</dbReference>
<dbReference type="Pfam" id="PF14525">
    <property type="entry name" value="AraC_binding_2"/>
    <property type="match status" value="1"/>
</dbReference>
<dbReference type="KEGG" id="psim:KR76_01315"/>
<protein>
    <submittedName>
        <fullName evidence="5">Transcriptional regulator, AraC family</fullName>
    </submittedName>
</protein>
<dbReference type="PROSITE" id="PS01124">
    <property type="entry name" value="HTH_ARAC_FAMILY_2"/>
    <property type="match status" value="1"/>
</dbReference>
<dbReference type="Proteomes" id="UP000030300">
    <property type="component" value="Chromosome"/>
</dbReference>
<evidence type="ECO:0000256" key="2">
    <source>
        <dbReference type="ARBA" id="ARBA00023125"/>
    </source>
</evidence>
<evidence type="ECO:0000256" key="1">
    <source>
        <dbReference type="ARBA" id="ARBA00023015"/>
    </source>
</evidence>
<dbReference type="EMBL" id="CP009896">
    <property type="protein sequence ID" value="AIY15746.1"/>
    <property type="molecule type" value="Genomic_DNA"/>
</dbReference>
<sequence length="377" mass="40672">MTDDAPPREHLAVTGLDEWSHRCSTAYVPLEVDADGDFQGALRARELGPLGVSQVGATPSVVRRTARRVAADPRESVLLSVFLHGSTVIAQHGHAGPVASGGGYLLASDQPYGIRLQSPTDILVLRVPTALAGLGPATLREIAGRALPPGTGEIDVLGRELAAALLRGAGADRQELLVDLLRAVTHRMRYGDRSRPYLSGAALWASARWYLERHHGDPGLGVEELAARFMVSRRHLEKQFARRGTTPAAYLRQVRGESARRLLLADRSATVERVAQTAGFNGVDTFIRAFRRRHGQTPADWRRQQPGRGVAATPPPPQTTELLSDLHRLAAPADAPFLAPPGHEKRSTPTSRSLERDDAGSPGLVMKGDGPGPRRTR</sequence>
<evidence type="ECO:0000256" key="4">
    <source>
        <dbReference type="SAM" id="MobiDB-lite"/>
    </source>
</evidence>
<dbReference type="STRING" id="2045.KR76_01315"/>
<organism evidence="5 6">
    <name type="scientific">Nocardioides simplex</name>
    <name type="common">Arthrobacter simplex</name>
    <dbReference type="NCBI Taxonomy" id="2045"/>
    <lineage>
        <taxon>Bacteria</taxon>
        <taxon>Bacillati</taxon>
        <taxon>Actinomycetota</taxon>
        <taxon>Actinomycetes</taxon>
        <taxon>Propionibacteriales</taxon>
        <taxon>Nocardioidaceae</taxon>
        <taxon>Pimelobacter</taxon>
    </lineage>
</organism>
<feature type="region of interest" description="Disordered" evidence="4">
    <location>
        <begin position="294"/>
        <end position="377"/>
    </location>
</feature>
<dbReference type="GO" id="GO:0003700">
    <property type="term" value="F:DNA-binding transcription factor activity"/>
    <property type="evidence" value="ECO:0007669"/>
    <property type="project" value="InterPro"/>
</dbReference>
<dbReference type="GO" id="GO:0043565">
    <property type="term" value="F:sequence-specific DNA binding"/>
    <property type="evidence" value="ECO:0007669"/>
    <property type="project" value="InterPro"/>
</dbReference>
<accession>A0A0A1DEV4</accession>
<dbReference type="GeneID" id="96607635"/>
<dbReference type="Pfam" id="PF12833">
    <property type="entry name" value="HTH_18"/>
    <property type="match status" value="1"/>
</dbReference>
<dbReference type="SUPFAM" id="SSF46689">
    <property type="entry name" value="Homeodomain-like"/>
    <property type="match status" value="1"/>
</dbReference>
<keyword evidence="6" id="KW-1185">Reference proteome</keyword>
<dbReference type="PANTHER" id="PTHR46796">
    <property type="entry name" value="HTH-TYPE TRANSCRIPTIONAL ACTIVATOR RHAS-RELATED"/>
    <property type="match status" value="1"/>
</dbReference>
<dbReference type="InterPro" id="IPR035418">
    <property type="entry name" value="AraC-bd_2"/>
</dbReference>
<dbReference type="InterPro" id="IPR018060">
    <property type="entry name" value="HTH_AraC"/>
</dbReference>
<dbReference type="AlphaFoldDB" id="A0A0A1DEV4"/>